<gene>
    <name evidence="1" type="ORF">PRELSG_1102900</name>
</gene>
<protein>
    <submittedName>
        <fullName evidence="1">Uncharacterized protein</fullName>
    </submittedName>
</protein>
<dbReference type="OMA" id="CFFISNE"/>
<evidence type="ECO:0000313" key="2">
    <source>
        <dbReference type="Proteomes" id="UP000220158"/>
    </source>
</evidence>
<accession>A0A1J1HB73</accession>
<name>A0A1J1HB73_PLARL</name>
<dbReference type="OrthoDB" id="372941at2759"/>
<evidence type="ECO:0000313" key="1">
    <source>
        <dbReference type="EMBL" id="CRH00682.1"/>
    </source>
</evidence>
<dbReference type="VEuPathDB" id="PlasmoDB:PRELSG_1102900"/>
<sequence>MHYKNELIMKKGSKEKITELINKNCLSEGGCKDLKRIHIENIGNETQKKNYKQLIKKIEDINESDSKKNYIKNYTIYGDKLKSEKLISEKLYENIDQIKCGLISEKSIKYLENLKENKFNNQNYNNIEHYNIMSSTDPSLSSNNSITKMYETNYDYFTKIKDIKNELSCVPNSEINLITNYNTNKNNVSLKHIYLSNRNIKITGKSNENISVNLKKMNEKKILKDNENLHKYKDSSSYKSRYTYLNQTKGKIPTKKNEINFNPHTCNNRNIQINYDPTNKLFNKNITFFKNFSKMNNEETHKIKYMSKYKNYLKNSYNINNPYVKEKCMKKRNNCIFFRRYNSKNFKYTKSYYSPFIVQNLKKNQNIFNDIINYPYNKNTKYKNLSNNFTDYRPRKSKGSHKKITCKNKYIYAKNLFSKLMKKLRLLGYALFFCFFISNKTKTMKEKTEF</sequence>
<dbReference type="GeneID" id="39736805"/>
<proteinExistence type="predicted"/>
<dbReference type="AlphaFoldDB" id="A0A1J1HB73"/>
<reference evidence="1 2" key="1">
    <citation type="submission" date="2015-04" db="EMBL/GenBank/DDBJ databases">
        <authorList>
            <consortium name="Pathogen Informatics"/>
        </authorList>
    </citation>
    <scope>NUCLEOTIDE SEQUENCE [LARGE SCALE GENOMIC DNA]</scope>
    <source>
        <strain evidence="1 2">SGS1</strain>
    </source>
</reference>
<keyword evidence="2" id="KW-1185">Reference proteome</keyword>
<dbReference type="Proteomes" id="UP000220158">
    <property type="component" value="Chromosome 11"/>
</dbReference>
<dbReference type="RefSeq" id="XP_028533685.1">
    <property type="nucleotide sequence ID" value="XM_028677280.1"/>
</dbReference>
<dbReference type="EMBL" id="LN835306">
    <property type="protein sequence ID" value="CRH00682.1"/>
    <property type="molecule type" value="Genomic_DNA"/>
</dbReference>
<organism evidence="1 2">
    <name type="scientific">Plasmodium relictum</name>
    <dbReference type="NCBI Taxonomy" id="85471"/>
    <lineage>
        <taxon>Eukaryota</taxon>
        <taxon>Sar</taxon>
        <taxon>Alveolata</taxon>
        <taxon>Apicomplexa</taxon>
        <taxon>Aconoidasida</taxon>
        <taxon>Haemosporida</taxon>
        <taxon>Plasmodiidae</taxon>
        <taxon>Plasmodium</taxon>
        <taxon>Plasmodium (Haemamoeba)</taxon>
    </lineage>
</organism>
<dbReference type="KEGG" id="prel:PRELSG_1102900"/>